<evidence type="ECO:0000313" key="1">
    <source>
        <dbReference type="EMBL" id="WFD10776.1"/>
    </source>
</evidence>
<reference evidence="1 2" key="1">
    <citation type="submission" date="2023-03" db="EMBL/GenBank/DDBJ databases">
        <title>Complete genome sequence of Tepidibacter sp. SWIR-1, isolated from a deep-sea hydrothermal vent.</title>
        <authorList>
            <person name="Li X."/>
        </authorList>
    </citation>
    <scope>NUCLEOTIDE SEQUENCE [LARGE SCALE GENOMIC DNA]</scope>
    <source>
        <strain evidence="1 2">SWIR-1</strain>
    </source>
</reference>
<dbReference type="RefSeq" id="WP_277732742.1">
    <property type="nucleotide sequence ID" value="NZ_CP120733.1"/>
</dbReference>
<accession>A0ABY8ECW6</accession>
<dbReference type="NCBIfam" id="TIGR04223">
    <property type="entry name" value="quorum_AgrD"/>
    <property type="match status" value="1"/>
</dbReference>
<protein>
    <submittedName>
        <fullName evidence="1">Cyclic lactone autoinducer peptide</fullName>
    </submittedName>
</protein>
<organism evidence="1 2">
    <name type="scientific">Tepidibacter hydrothermalis</name>
    <dbReference type="NCBI Taxonomy" id="3036126"/>
    <lineage>
        <taxon>Bacteria</taxon>
        <taxon>Bacillati</taxon>
        <taxon>Bacillota</taxon>
        <taxon>Clostridia</taxon>
        <taxon>Peptostreptococcales</taxon>
        <taxon>Peptostreptococcaceae</taxon>
        <taxon>Tepidibacter</taxon>
    </lineage>
</organism>
<dbReference type="EMBL" id="CP120733">
    <property type="protein sequence ID" value="WFD10776.1"/>
    <property type="molecule type" value="Genomic_DNA"/>
</dbReference>
<dbReference type="Proteomes" id="UP001222800">
    <property type="component" value="Chromosome"/>
</dbReference>
<name>A0ABY8ECW6_9FIRM</name>
<keyword evidence="2" id="KW-1185">Reference proteome</keyword>
<dbReference type="InterPro" id="IPR009229">
    <property type="entry name" value="AgrD"/>
</dbReference>
<evidence type="ECO:0000313" key="2">
    <source>
        <dbReference type="Proteomes" id="UP001222800"/>
    </source>
</evidence>
<gene>
    <name evidence="1" type="ORF">P4S50_01485</name>
</gene>
<sequence length="52" mass="5743">MNTTSNIKSSISKYILKLAVSSAMSANSASRHGMFEEPKAPECLLKRLKKED</sequence>
<proteinExistence type="predicted"/>